<dbReference type="Proteomes" id="UP000636709">
    <property type="component" value="Unassembled WGS sequence"/>
</dbReference>
<protein>
    <submittedName>
        <fullName evidence="1">Uncharacterized protein</fullName>
    </submittedName>
</protein>
<accession>A0A835ARA2</accession>
<dbReference type="AlphaFoldDB" id="A0A835ARA2"/>
<evidence type="ECO:0000313" key="1">
    <source>
        <dbReference type="EMBL" id="KAF8668261.1"/>
    </source>
</evidence>
<organism evidence="1 2">
    <name type="scientific">Digitaria exilis</name>
    <dbReference type="NCBI Taxonomy" id="1010633"/>
    <lineage>
        <taxon>Eukaryota</taxon>
        <taxon>Viridiplantae</taxon>
        <taxon>Streptophyta</taxon>
        <taxon>Embryophyta</taxon>
        <taxon>Tracheophyta</taxon>
        <taxon>Spermatophyta</taxon>
        <taxon>Magnoliopsida</taxon>
        <taxon>Liliopsida</taxon>
        <taxon>Poales</taxon>
        <taxon>Poaceae</taxon>
        <taxon>PACMAD clade</taxon>
        <taxon>Panicoideae</taxon>
        <taxon>Panicodae</taxon>
        <taxon>Paniceae</taxon>
        <taxon>Anthephorinae</taxon>
        <taxon>Digitaria</taxon>
    </lineage>
</organism>
<dbReference type="PANTHER" id="PTHR35161:SF22">
    <property type="match status" value="1"/>
</dbReference>
<dbReference type="PANTHER" id="PTHR35161">
    <property type="entry name" value="OS02G0303100 PROTEIN"/>
    <property type="match status" value="1"/>
</dbReference>
<proteinExistence type="predicted"/>
<sequence length="196" mass="22848">MTGRLHITSFTQDTGDRDYTAFASCVEEFLCLRETVPPHVSRWLNIIRQGVIGDEYLIRYNTALMAPTQVFSTLMSLRRTLESLHSANEALYTRIVNSLPEYNLWHSHFYACVNRYMEKARKYQVNRTGLENPFDQNIRGVLTLCRHCSEHPGFELEEDFMLLIVEDDFPELASNFQTVMFREGWLLPLNLEQAMG</sequence>
<name>A0A835ARA2_9POAL</name>
<keyword evidence="2" id="KW-1185">Reference proteome</keyword>
<evidence type="ECO:0000313" key="2">
    <source>
        <dbReference type="Proteomes" id="UP000636709"/>
    </source>
</evidence>
<comment type="caution">
    <text evidence="1">The sequence shown here is derived from an EMBL/GenBank/DDBJ whole genome shotgun (WGS) entry which is preliminary data.</text>
</comment>
<dbReference type="EMBL" id="JACEFO010002278">
    <property type="protein sequence ID" value="KAF8668261.1"/>
    <property type="molecule type" value="Genomic_DNA"/>
</dbReference>
<reference evidence="1" key="1">
    <citation type="submission" date="2020-07" db="EMBL/GenBank/DDBJ databases">
        <title>Genome sequence and genetic diversity analysis of an under-domesticated orphan crop, white fonio (Digitaria exilis).</title>
        <authorList>
            <person name="Bennetzen J.L."/>
            <person name="Chen S."/>
            <person name="Ma X."/>
            <person name="Wang X."/>
            <person name="Yssel A.E.J."/>
            <person name="Chaluvadi S.R."/>
            <person name="Johnson M."/>
            <person name="Gangashetty P."/>
            <person name="Hamidou F."/>
            <person name="Sanogo M.D."/>
            <person name="Zwaenepoel A."/>
            <person name="Wallace J."/>
            <person name="Van De Peer Y."/>
            <person name="Van Deynze A."/>
        </authorList>
    </citation>
    <scope>NUCLEOTIDE SEQUENCE</scope>
    <source>
        <tissue evidence="1">Leaves</tissue>
    </source>
</reference>
<gene>
    <name evidence="1" type="ORF">HU200_052313</name>
</gene>